<dbReference type="PANTHER" id="PTHR35585">
    <property type="entry name" value="HHE DOMAIN PROTEIN (AFU_ORTHOLOGUE AFUA_4G00730)"/>
    <property type="match status" value="1"/>
</dbReference>
<protein>
    <recommendedName>
        <fullName evidence="2">Hemerythrin-like domain-containing protein</fullName>
    </recommendedName>
</protein>
<dbReference type="RefSeq" id="WP_246465821.1">
    <property type="nucleotide sequence ID" value="NZ_JACHMN010000001.1"/>
</dbReference>
<dbReference type="EMBL" id="JACHMN010000001">
    <property type="protein sequence ID" value="MBB5867655.1"/>
    <property type="molecule type" value="Genomic_DNA"/>
</dbReference>
<gene>
    <name evidence="3" type="ORF">F4553_001034</name>
</gene>
<evidence type="ECO:0000313" key="4">
    <source>
        <dbReference type="Proteomes" id="UP000587527"/>
    </source>
</evidence>
<evidence type="ECO:0000256" key="1">
    <source>
        <dbReference type="SAM" id="MobiDB-lite"/>
    </source>
</evidence>
<feature type="region of interest" description="Disordered" evidence="1">
    <location>
        <begin position="163"/>
        <end position="182"/>
    </location>
</feature>
<evidence type="ECO:0000313" key="3">
    <source>
        <dbReference type="EMBL" id="MBB5867655.1"/>
    </source>
</evidence>
<evidence type="ECO:0000259" key="2">
    <source>
        <dbReference type="Pfam" id="PF01814"/>
    </source>
</evidence>
<dbReference type="Pfam" id="PF01814">
    <property type="entry name" value="Hemerythrin"/>
    <property type="match status" value="1"/>
</dbReference>
<dbReference type="PANTHER" id="PTHR35585:SF1">
    <property type="entry name" value="HHE DOMAIN PROTEIN (AFU_ORTHOLOGUE AFUA_4G00730)"/>
    <property type="match status" value="1"/>
</dbReference>
<reference evidence="3 4" key="1">
    <citation type="submission" date="2020-08" db="EMBL/GenBank/DDBJ databases">
        <title>Sequencing the genomes of 1000 actinobacteria strains.</title>
        <authorList>
            <person name="Klenk H.-P."/>
        </authorList>
    </citation>
    <scope>NUCLEOTIDE SEQUENCE [LARGE SCALE GENOMIC DNA]</scope>
    <source>
        <strain evidence="3 4">DSM 45362</strain>
    </source>
</reference>
<dbReference type="Proteomes" id="UP000587527">
    <property type="component" value="Unassembled WGS sequence"/>
</dbReference>
<comment type="caution">
    <text evidence="3">The sequence shown here is derived from an EMBL/GenBank/DDBJ whole genome shotgun (WGS) entry which is preliminary data.</text>
</comment>
<accession>A0A841BJ58</accession>
<feature type="compositionally biased region" description="Pro residues" evidence="1">
    <location>
        <begin position="170"/>
        <end position="179"/>
    </location>
</feature>
<keyword evidence="4" id="KW-1185">Reference proteome</keyword>
<dbReference type="InterPro" id="IPR012312">
    <property type="entry name" value="Hemerythrin-like"/>
</dbReference>
<sequence>MMPHDGEQLAGLDALNPPEEFGGRSIVEVLDEEHRELDKLMVELMAGETEPERRAKVATIFTAALSRHLSAEEQDLYPTARSVLPNGKSLADTEIAEDTATLRELMALESTDVAAPEFDSLLARLDARLQRHTHVVGAQMLPELEQHVTREKLVRLGNRVAMDNEAAPTRPHPSTPSRPPWNWMVDPAMGAIDKVRDAMAGRKVYPEDL</sequence>
<feature type="domain" description="Hemerythrin-like" evidence="2">
    <location>
        <begin position="26"/>
        <end position="137"/>
    </location>
</feature>
<dbReference type="AlphaFoldDB" id="A0A841BJ58"/>
<organism evidence="3 4">
    <name type="scientific">Allocatelliglobosispora scoriae</name>
    <dbReference type="NCBI Taxonomy" id="643052"/>
    <lineage>
        <taxon>Bacteria</taxon>
        <taxon>Bacillati</taxon>
        <taxon>Actinomycetota</taxon>
        <taxon>Actinomycetes</taxon>
        <taxon>Micromonosporales</taxon>
        <taxon>Micromonosporaceae</taxon>
        <taxon>Allocatelliglobosispora</taxon>
    </lineage>
</organism>
<name>A0A841BJ58_9ACTN</name>
<dbReference type="Gene3D" id="1.20.120.520">
    <property type="entry name" value="nmb1532 protein domain like"/>
    <property type="match status" value="1"/>
</dbReference>
<proteinExistence type="predicted"/>